<evidence type="ECO:0000313" key="4">
    <source>
        <dbReference type="EMBL" id="CAK0878450.1"/>
    </source>
</evidence>
<name>A0ABN9W145_9DINO</name>
<keyword evidence="5" id="KW-1185">Reference proteome</keyword>
<comment type="similarity">
    <text evidence="1">Belongs to the opioid growth factor receptor family.</text>
</comment>
<dbReference type="Pfam" id="PF04664">
    <property type="entry name" value="OGFr_N"/>
    <property type="match status" value="1"/>
</dbReference>
<feature type="compositionally biased region" description="Low complexity" evidence="2">
    <location>
        <begin position="302"/>
        <end position="311"/>
    </location>
</feature>
<dbReference type="PANTHER" id="PTHR14015:SF2">
    <property type="entry name" value="OPIOID GROWTH FACTOR RECEPTOR (OGFR) CONSERVED DOMAIN-CONTAINING PROTEIN"/>
    <property type="match status" value="1"/>
</dbReference>
<dbReference type="InterPro" id="IPR006757">
    <property type="entry name" value="OGF_rcpt"/>
</dbReference>
<dbReference type="PANTHER" id="PTHR14015">
    <property type="entry name" value="OPIOID GROWTH FACTOR RECEPTOR OGFR ZETA-TYPE OPIOID RECEPTOR"/>
    <property type="match status" value="1"/>
</dbReference>
<reference evidence="4" key="1">
    <citation type="submission" date="2023-10" db="EMBL/GenBank/DDBJ databases">
        <authorList>
            <person name="Chen Y."/>
            <person name="Shah S."/>
            <person name="Dougan E. K."/>
            <person name="Thang M."/>
            <person name="Chan C."/>
        </authorList>
    </citation>
    <scope>NUCLEOTIDE SEQUENCE [LARGE SCALE GENOMIC DNA]</scope>
</reference>
<feature type="domain" description="Opioid growth factor receptor (OGFr) conserved" evidence="3">
    <location>
        <begin position="1"/>
        <end position="112"/>
    </location>
</feature>
<gene>
    <name evidence="4" type="ORF">PCOR1329_LOCUS62210</name>
</gene>
<evidence type="ECO:0000259" key="3">
    <source>
        <dbReference type="Pfam" id="PF04664"/>
    </source>
</evidence>
<dbReference type="InterPro" id="IPR039574">
    <property type="entry name" value="OGFr"/>
</dbReference>
<dbReference type="EMBL" id="CAUYUJ010017849">
    <property type="protein sequence ID" value="CAK0878450.1"/>
    <property type="molecule type" value="Genomic_DNA"/>
</dbReference>
<evidence type="ECO:0000256" key="2">
    <source>
        <dbReference type="SAM" id="MobiDB-lite"/>
    </source>
</evidence>
<comment type="caution">
    <text evidence="4">The sequence shown here is derived from an EMBL/GenBank/DDBJ whole genome shotgun (WGS) entry which is preliminary data.</text>
</comment>
<feature type="region of interest" description="Disordered" evidence="2">
    <location>
        <begin position="291"/>
        <end position="329"/>
    </location>
</feature>
<sequence length="385" mass="42561">MEVVHDYVQWMFPTDEMSEFNANSPILAPEIQMEFKSDPVLRRELALNFERFCQFLGLEVQRTGTDILVTIGPNFEERKRDCWQPMGFFGNHNWLRVSRVLHCLGLCSMPQEQKAFMACLEEIFAKGLSTCAQSIPHWRKRAGTVPNDSCTCHLPVQVARSWRSTKTDASYEAYMQATDQADELFIAGNKYADHYAKLAAHYNSYSEDENSQISVALKSYYVLVKGAARCLACWPSLQEQLGPPGAQLVAAVGTSWAPQDLKISAKKREEAARAKLVNSWLNPAAQAAKAGNKAVLRRPAPKKAASPADARGGLTDTQEPARDGTPDANEVARATCVAEVERKNANDRGGTVFHLRPVVCGTCLYVLHVVATGISVSDCSWQCDG</sequence>
<accession>A0ABN9W145</accession>
<dbReference type="Proteomes" id="UP001189429">
    <property type="component" value="Unassembled WGS sequence"/>
</dbReference>
<proteinExistence type="inferred from homology"/>
<evidence type="ECO:0000313" key="5">
    <source>
        <dbReference type="Proteomes" id="UP001189429"/>
    </source>
</evidence>
<protein>
    <recommendedName>
        <fullName evidence="3">Opioid growth factor receptor (OGFr) conserved domain-containing protein</fullName>
    </recommendedName>
</protein>
<evidence type="ECO:0000256" key="1">
    <source>
        <dbReference type="ARBA" id="ARBA00010365"/>
    </source>
</evidence>
<organism evidence="4 5">
    <name type="scientific">Prorocentrum cordatum</name>
    <dbReference type="NCBI Taxonomy" id="2364126"/>
    <lineage>
        <taxon>Eukaryota</taxon>
        <taxon>Sar</taxon>
        <taxon>Alveolata</taxon>
        <taxon>Dinophyceae</taxon>
        <taxon>Prorocentrales</taxon>
        <taxon>Prorocentraceae</taxon>
        <taxon>Prorocentrum</taxon>
    </lineage>
</organism>